<dbReference type="InterPro" id="IPR013324">
    <property type="entry name" value="RNA_pol_sigma_r3/r4-like"/>
</dbReference>
<dbReference type="Pfam" id="PF08281">
    <property type="entry name" value="Sigma70_r4_2"/>
    <property type="match status" value="1"/>
</dbReference>
<dbReference type="Gene3D" id="1.10.10.10">
    <property type="entry name" value="Winged helix-like DNA-binding domain superfamily/Winged helix DNA-binding domain"/>
    <property type="match status" value="1"/>
</dbReference>
<keyword evidence="3" id="KW-0731">Sigma factor</keyword>
<comment type="similarity">
    <text evidence="1">Belongs to the sigma-70 factor family. ECF subfamily.</text>
</comment>
<keyword evidence="2" id="KW-0805">Transcription regulation</keyword>
<keyword evidence="8" id="KW-1185">Reference proteome</keyword>
<feature type="domain" description="RNA polymerase sigma factor 70 region 4 type 2" evidence="6">
    <location>
        <begin position="124"/>
        <end position="175"/>
    </location>
</feature>
<evidence type="ECO:0000256" key="1">
    <source>
        <dbReference type="ARBA" id="ARBA00010641"/>
    </source>
</evidence>
<organism evidence="7 8">
    <name type="scientific">Compostibacter hankyongensis</name>
    <dbReference type="NCBI Taxonomy" id="1007089"/>
    <lineage>
        <taxon>Bacteria</taxon>
        <taxon>Pseudomonadati</taxon>
        <taxon>Bacteroidota</taxon>
        <taxon>Chitinophagia</taxon>
        <taxon>Chitinophagales</taxon>
        <taxon>Chitinophagaceae</taxon>
        <taxon>Compostibacter</taxon>
    </lineage>
</organism>
<sequence length="196" mass="22627">MQNLAKYNPKALLRDVAAGNVSAFRTLFDMYRARLYAAALKITKSPYAAEEIVQEIFASLWERRACLADVDDASAYIFTVAYHQSFRYLKKVAADARLFQSLMIRLQEARNETEEQVEVNETRQLIDHAVRELPPQRQRIYKLSRENGLTHQQIASELRISPLTVKKQLVLALRNIRAVLLKVTPLLALCMPRMFF</sequence>
<evidence type="ECO:0000259" key="6">
    <source>
        <dbReference type="Pfam" id="PF08281"/>
    </source>
</evidence>
<dbReference type="InterPro" id="IPR014327">
    <property type="entry name" value="RNA_pol_sigma70_bacteroid"/>
</dbReference>
<dbReference type="SUPFAM" id="SSF88946">
    <property type="entry name" value="Sigma2 domain of RNA polymerase sigma factors"/>
    <property type="match status" value="1"/>
</dbReference>
<dbReference type="InterPro" id="IPR013325">
    <property type="entry name" value="RNA_pol_sigma_r2"/>
</dbReference>
<evidence type="ECO:0000313" key="8">
    <source>
        <dbReference type="Proteomes" id="UP001501207"/>
    </source>
</evidence>
<dbReference type="RefSeq" id="WP_344976533.1">
    <property type="nucleotide sequence ID" value="NZ_BAABFN010000002.1"/>
</dbReference>
<dbReference type="InterPro" id="IPR039425">
    <property type="entry name" value="RNA_pol_sigma-70-like"/>
</dbReference>
<feature type="domain" description="RNA polymerase sigma-70 region 2" evidence="5">
    <location>
        <begin position="27"/>
        <end position="91"/>
    </location>
</feature>
<dbReference type="InterPro" id="IPR013249">
    <property type="entry name" value="RNA_pol_sigma70_r4_t2"/>
</dbReference>
<keyword evidence="4" id="KW-0804">Transcription</keyword>
<reference evidence="8" key="1">
    <citation type="journal article" date="2019" name="Int. J. Syst. Evol. Microbiol.">
        <title>The Global Catalogue of Microorganisms (GCM) 10K type strain sequencing project: providing services to taxonomists for standard genome sequencing and annotation.</title>
        <authorList>
            <consortium name="The Broad Institute Genomics Platform"/>
            <consortium name="The Broad Institute Genome Sequencing Center for Infectious Disease"/>
            <person name="Wu L."/>
            <person name="Ma J."/>
        </authorList>
    </citation>
    <scope>NUCLEOTIDE SEQUENCE [LARGE SCALE GENOMIC DNA]</scope>
    <source>
        <strain evidence="8">JCM 17664</strain>
    </source>
</reference>
<name>A0ABP8FJG0_9BACT</name>
<evidence type="ECO:0000313" key="7">
    <source>
        <dbReference type="EMBL" id="GAA4305233.1"/>
    </source>
</evidence>
<dbReference type="Pfam" id="PF04542">
    <property type="entry name" value="Sigma70_r2"/>
    <property type="match status" value="1"/>
</dbReference>
<dbReference type="PANTHER" id="PTHR43133:SF46">
    <property type="entry name" value="RNA POLYMERASE SIGMA-70 FACTOR ECF SUBFAMILY"/>
    <property type="match status" value="1"/>
</dbReference>
<dbReference type="InterPro" id="IPR014284">
    <property type="entry name" value="RNA_pol_sigma-70_dom"/>
</dbReference>
<evidence type="ECO:0000256" key="2">
    <source>
        <dbReference type="ARBA" id="ARBA00023015"/>
    </source>
</evidence>
<dbReference type="InterPro" id="IPR036388">
    <property type="entry name" value="WH-like_DNA-bd_sf"/>
</dbReference>
<dbReference type="Gene3D" id="1.10.1740.10">
    <property type="match status" value="1"/>
</dbReference>
<dbReference type="NCBIfam" id="TIGR02985">
    <property type="entry name" value="Sig70_bacteroi1"/>
    <property type="match status" value="1"/>
</dbReference>
<dbReference type="InterPro" id="IPR007627">
    <property type="entry name" value="RNA_pol_sigma70_r2"/>
</dbReference>
<comment type="caution">
    <text evidence="7">The sequence shown here is derived from an EMBL/GenBank/DDBJ whole genome shotgun (WGS) entry which is preliminary data.</text>
</comment>
<evidence type="ECO:0000256" key="3">
    <source>
        <dbReference type="ARBA" id="ARBA00023082"/>
    </source>
</evidence>
<accession>A0ABP8FJG0</accession>
<protein>
    <submittedName>
        <fullName evidence="7">RNA polymerase sigma-70 factor</fullName>
    </submittedName>
</protein>
<proteinExistence type="inferred from homology"/>
<dbReference type="NCBIfam" id="TIGR02937">
    <property type="entry name" value="sigma70-ECF"/>
    <property type="match status" value="1"/>
</dbReference>
<evidence type="ECO:0000259" key="5">
    <source>
        <dbReference type="Pfam" id="PF04542"/>
    </source>
</evidence>
<evidence type="ECO:0000256" key="4">
    <source>
        <dbReference type="ARBA" id="ARBA00023163"/>
    </source>
</evidence>
<dbReference type="SUPFAM" id="SSF88659">
    <property type="entry name" value="Sigma3 and sigma4 domains of RNA polymerase sigma factors"/>
    <property type="match status" value="1"/>
</dbReference>
<gene>
    <name evidence="7" type="ORF">GCM10023143_10380</name>
</gene>
<dbReference type="Proteomes" id="UP001501207">
    <property type="component" value="Unassembled WGS sequence"/>
</dbReference>
<dbReference type="EMBL" id="BAABFN010000002">
    <property type="protein sequence ID" value="GAA4305233.1"/>
    <property type="molecule type" value="Genomic_DNA"/>
</dbReference>
<dbReference type="PANTHER" id="PTHR43133">
    <property type="entry name" value="RNA POLYMERASE ECF-TYPE SIGMA FACTO"/>
    <property type="match status" value="1"/>
</dbReference>